<evidence type="ECO:0000256" key="2">
    <source>
        <dbReference type="ARBA" id="ARBA00022642"/>
    </source>
</evidence>
<evidence type="ECO:0000259" key="8">
    <source>
        <dbReference type="Pfam" id="PF00857"/>
    </source>
</evidence>
<feature type="domain" description="Isochorismatase-like" evidence="8">
    <location>
        <begin position="59"/>
        <end position="201"/>
    </location>
</feature>
<evidence type="ECO:0000256" key="7">
    <source>
        <dbReference type="ARBA" id="ARBA00043224"/>
    </source>
</evidence>
<keyword evidence="10" id="KW-1185">Reference proteome</keyword>
<dbReference type="AlphaFoldDB" id="A0A4P9VT04"/>
<dbReference type="EC" id="3.5.1.19" evidence="6"/>
<evidence type="ECO:0000313" key="10">
    <source>
        <dbReference type="Proteomes" id="UP000257039"/>
    </source>
</evidence>
<keyword evidence="4" id="KW-0378">Hydrolase</keyword>
<dbReference type="Gene3D" id="3.40.50.850">
    <property type="entry name" value="Isochorismatase-like"/>
    <property type="match status" value="1"/>
</dbReference>
<dbReference type="GO" id="GO:0046872">
    <property type="term" value="F:metal ion binding"/>
    <property type="evidence" value="ECO:0007669"/>
    <property type="project" value="UniProtKB-KW"/>
</dbReference>
<protein>
    <recommendedName>
        <fullName evidence="6">nicotinamidase</fullName>
        <ecNumber evidence="6">3.5.1.19</ecNumber>
    </recommendedName>
    <alternativeName>
        <fullName evidence="7">Nicotinamide deamidase</fullName>
    </alternativeName>
</protein>
<evidence type="ECO:0000256" key="3">
    <source>
        <dbReference type="ARBA" id="ARBA00022723"/>
    </source>
</evidence>
<keyword evidence="3" id="KW-0479">Metal-binding</keyword>
<dbReference type="InterPro" id="IPR036380">
    <property type="entry name" value="Isochorismatase-like_sf"/>
</dbReference>
<name>A0A4P9VT04_9GAMM</name>
<dbReference type="InterPro" id="IPR000868">
    <property type="entry name" value="Isochorismatase-like_dom"/>
</dbReference>
<evidence type="ECO:0000256" key="4">
    <source>
        <dbReference type="ARBA" id="ARBA00022801"/>
    </source>
</evidence>
<sequence>MNLGNKQFVASFDVDAQQTFTPLCSDELPVPDGHTIVEELNAQAQLAGWRIGSKDAHSPHAIWVADEHHPPLQPVEGKHVDVRWPVHAVPGSKGFSLLPGLPEPAEYDFFVWKGIELDMHPYGACFHDLSNKLSTGVIEFLHFRQIQWIVLGGLALDYCVKTTALQLRSAGFKVIVNLAATRGLAPESAAHAKAEMGNAGVLFIARSSDLKIVS</sequence>
<reference evidence="9 10" key="1">
    <citation type="submission" date="2017-04" db="EMBL/GenBank/DDBJ databases">
        <title>Draft genome sequence of Zooshikella ganghwensis VG4 isolated from Red Sea sediments.</title>
        <authorList>
            <person name="Rehman Z."/>
            <person name="Alam I."/>
            <person name="Kamau A."/>
            <person name="Bajic V."/>
            <person name="Leiknes T."/>
        </authorList>
    </citation>
    <scope>NUCLEOTIDE SEQUENCE [LARGE SCALE GENOMIC DNA]</scope>
    <source>
        <strain evidence="9 10">VG4</strain>
    </source>
</reference>
<proteinExistence type="inferred from homology"/>
<comment type="caution">
    <text evidence="9">The sequence shown here is derived from an EMBL/GenBank/DDBJ whole genome shotgun (WGS) entry which is preliminary data.</text>
</comment>
<comment type="similarity">
    <text evidence="1">Belongs to the isochorismatase family.</text>
</comment>
<organism evidence="9 10">
    <name type="scientific">Zooshikella ganghwensis</name>
    <dbReference type="NCBI Taxonomy" id="202772"/>
    <lineage>
        <taxon>Bacteria</taxon>
        <taxon>Pseudomonadati</taxon>
        <taxon>Pseudomonadota</taxon>
        <taxon>Gammaproteobacteria</taxon>
        <taxon>Oceanospirillales</taxon>
        <taxon>Zooshikellaceae</taxon>
        <taxon>Zooshikella</taxon>
    </lineage>
</organism>
<dbReference type="InterPro" id="IPR052347">
    <property type="entry name" value="Isochorismatase_Nicotinamidase"/>
</dbReference>
<dbReference type="Pfam" id="PF00857">
    <property type="entry name" value="Isochorismatase"/>
    <property type="match status" value="1"/>
</dbReference>
<dbReference type="EMBL" id="NDXW01000001">
    <property type="protein sequence ID" value="RDH46795.1"/>
    <property type="molecule type" value="Genomic_DNA"/>
</dbReference>
<dbReference type="PANTHER" id="PTHR11080">
    <property type="entry name" value="PYRAZINAMIDASE/NICOTINAMIDASE"/>
    <property type="match status" value="1"/>
</dbReference>
<dbReference type="PANTHER" id="PTHR11080:SF2">
    <property type="entry name" value="LD05707P"/>
    <property type="match status" value="1"/>
</dbReference>
<dbReference type="GO" id="GO:0008936">
    <property type="term" value="F:nicotinamidase activity"/>
    <property type="evidence" value="ECO:0007669"/>
    <property type="project" value="UniProtKB-EC"/>
</dbReference>
<dbReference type="Proteomes" id="UP000257039">
    <property type="component" value="Unassembled WGS sequence"/>
</dbReference>
<dbReference type="GO" id="GO:0019363">
    <property type="term" value="P:pyridine nucleotide biosynthetic process"/>
    <property type="evidence" value="ECO:0007669"/>
    <property type="project" value="UniProtKB-KW"/>
</dbReference>
<evidence type="ECO:0000313" key="9">
    <source>
        <dbReference type="EMBL" id="RDH46795.1"/>
    </source>
</evidence>
<dbReference type="SUPFAM" id="SSF52499">
    <property type="entry name" value="Isochorismatase-like hydrolases"/>
    <property type="match status" value="1"/>
</dbReference>
<evidence type="ECO:0000256" key="1">
    <source>
        <dbReference type="ARBA" id="ARBA00006336"/>
    </source>
</evidence>
<comment type="pathway">
    <text evidence="5">Cofactor biosynthesis; nicotinate biosynthesis; nicotinate from nicotinamide: step 1/1.</text>
</comment>
<gene>
    <name evidence="9" type="ORF">B9G39_18925</name>
</gene>
<evidence type="ECO:0000256" key="6">
    <source>
        <dbReference type="ARBA" id="ARBA00039017"/>
    </source>
</evidence>
<keyword evidence="2" id="KW-0662">Pyridine nucleotide biosynthesis</keyword>
<evidence type="ECO:0000256" key="5">
    <source>
        <dbReference type="ARBA" id="ARBA00037900"/>
    </source>
</evidence>
<accession>A0A4P9VT04</accession>